<name>A0A7Y3RAE6_9FLAO</name>
<evidence type="ECO:0000256" key="4">
    <source>
        <dbReference type="SAM" id="MobiDB-lite"/>
    </source>
</evidence>
<feature type="domain" description="Fibronectin type-III" evidence="6">
    <location>
        <begin position="500"/>
        <end position="591"/>
    </location>
</feature>
<proteinExistence type="predicted"/>
<feature type="domain" description="Ig-like" evidence="5">
    <location>
        <begin position="3922"/>
        <end position="4010"/>
    </location>
</feature>
<dbReference type="SMART" id="SM00710">
    <property type="entry name" value="PbH1"/>
    <property type="match status" value="21"/>
</dbReference>
<dbReference type="Gene3D" id="2.60.120.260">
    <property type="entry name" value="Galactose-binding domain-like"/>
    <property type="match status" value="1"/>
</dbReference>
<sequence>MHVNYPGTNNKLTLFVESVVTFFDVKSSFANQKKTSQNHVHRALLMMVIMLGAFNANSQVANYTFAASSGSYTPLSGGTSWQSGTAIATNTVSTAITLPWAFTYNGKSYSSLYISNNGFIAFANQASNAPAAGNVTPISLTSDSNTAANSYDGAISAFGMDLVASTVSGAAPDISYGTSGSDFIIQYTDLARTGQAGSDRITFQIRLTQTTNVINLVYNTPTVSAATTSPQVGLRGASHWDWKNLSGIAATTWTAPTVSNTAGTASSNLTMRFSTTATASSPVAGQTYTFTPFAALAAPTYATIPVTENFDASWANGYSTGDLPSAASWRTWPSYGDRSVRRNDVVSGAGNGWGSNSSGSVTISSPDSGSVARFHNFFVGGQANSFMDYYVDFSSATGSKTVLLDLYGTSSNVVYISVSTDGGATFGTPTTFTTSGTWTTRSVDLGNLTSPTGVVRIENRGNWSSSSDVGMDNFRIVGACATPTSLAASANAGTPGLNTIPGSFTAAAVAPTGYLVVRTTTNVQPVPVTATTYTVGSNAIGYIEYVNTTAGSWTSTGLTPNTTYYYWVFSYNNTSCGGGPVYSATATTFSATTASCASINAIISINGAANVSGVSYTNINAAVADLMTCGISQPTILEIASGYTTEASYPIVLGLVPGANPTNTITIRSATGVSGKTITSSNTTATIDINGGKYWIIDGRPGGSGALASTNLTIENTSSAIGGTAIRFINDATNNTVQYANLKAAYGSTTSGVVNILGGTPNVTGNDNNTITLNNINGSGTVYNGIYAIGTTNTNNNNTISNNNIYDFFNAGSATNGILISSSNTDFTITGNRIFQTATRTFTISNTHTGINVSNSSGNNFDISSNQIGGVAALTGGPTPVATYTLAGTIANRYRGISVSVGTTAASSIQGNTISGFSFASTSGSTTVGGPWCGIYVGAGNVNVGNITGNTIGSTTGTNNITITISSSSGVSTGIFIDGGSVHNISNNTIGSITALGSASTVSTGFTGIRVVTSTTCTVNNNTIGSTSGASIVTSTGSTNTTVGALGGINNTSSATISITNNTVSNLNNAQLPSSSVSSNFVFGVQSSAGTNTITGNTVRNLSTAALATGTTTSASVIGISNTSTTTPLIVSSNTIHTLSNSNAGAVLVTGILNNGPTTGTNIIAKNYIHSLSSPSNTAVISGIYAGTGTTTYQNNMIALGNGLTNSAQINGVNEAFGNNNFYHNSIYIGGSAVVSGTVNTFAFNSTVTTNTRAYRNNIFVNSRSNVSGTGAHFAVQVGGTTVNPTGLTTNNNIFFVNGTGGAIGRFNAVSRTTISDWRTATGQDAASFETDPQFLDTANNDLHINPTLVTLAEANGFDVGVIEDFDNQTRSGLTPVDIGADAGNFTGQDAASPIITYTALSNGFTNTDQTLTATITDTGSSVATSGIGLPVLYYKVNSGAYTAVTGVSIGSNQYTFTFGAAATNGNDVVSYYVVAQDLASTPNISVFPSAGATGFTANPPAVSTPPTTPSTYTALAGISGVKTVCASGCDFSSLTNAGGAFATINSSIVNGNLELQIGSDLTAETGANALNAFVSPYTLKLYPTGSARVISGSLNSAALIKLNGADRITIDGSIGGTGTDRSLTITNTSTTSPTAIALISLGTGSGATNNTIKNSIINTGTKTSSYAIALGGSTPGSAGDDNDNTSIQNNLITFANIAIFSSANATGVTDNLLITQNTLGTLVSASAINTNAINLVQANSATISLNEVLGITQGSSFDAISLGAGVTNTRITRNSIHDLINNGTNRVSGIGLATGNNANITIDNNNLYSIINNGTSGNAFSASGIYTSAGTGFNIYYNSINLSGDRDAVAATKPTSVSSAIMINNASAANLDIRNNILVNTQTATTNSPKSYAIYSTAANTAFANINNNDYYVSGTQGVLGYLSSDRTTIAAWRTATGKDVNSFSQNPQFVSNTDLHINTTLTSYVESTGTPISGITTDFDGDNRNGTTPDVGADEGNFIVPVNNDFAATAFIDPLNAGSKTVGVAFIPQASFSNAGVLDQTNVTVRYRILDAGLTEVYNQTAIVASLSSLATTTVSFPSVTVATAGSYTIYAKAELAGDSISTNDEITGTLTITDPYISSTVTQNTNNVLAGAVNQQVIGLQVVTSASTGTLTSLTFDTNGTTNVADISNAKIYYTGTSNTFATTTQYGSTVAVPNGSHTVTGSQALPNGTSYFWLTYDISGAATTNNVADAEITNVIVNGITRTPSVTAPAGSRVIVSPMSGTYLIGASQVFPNFTSLTTANTDLTLRGVSGAVVFELQSDYAATETFPITMGTVAGVSATNTVTIKPGNGVVKTITGNNATALFNLNGAKYVTIDGSNTVNGTTKDLTISNTNTGGAVIYLNTDATNNTIKNTILNGVSTSTSNGVIWIGALAVTTGNDNNTIHNNDISGGATATAVGIFNSGSTTSTATKNSGTVITNNNIFNFSNTGIRDGGGSVGALYTGNNIYEVATQTTAITGISIRTNTLEGFTFNANKIYDLKTTSTSTVYGIHLVNMLSAGPTGTITNNMITIDAIAPLTAYGIFDEVGSGRVIDIYNNTISVSGNVSGASNSAAYYYSTAATTNFKNNILSNTRNGGTGKHYAFRTIASLTTLTSDYNDLYVGGGTGSVLANNTTADQTTLTAWQTATGKDAASVNILPVFTSATDLHISPASVGLDNLGTPIATVTTDIDGETRNLITPDLGADEFTIPACVTANGGTATGSTQFCTSGTPSIAASGYSVGSGTTYQWYSSTMAADYPNAGTAVSGQVSPSALTIGVVSTTSYYWLRVTCGTDSSTANSNLITVTINTPATLSATATQSTICSGGSGTTLNATGGATYSWTSNPVGFTSTSATPTVNPTQTTVYTVNGTDANGCTANQGTVTVTVVETPSTVSISPSTSTICSGTVVTLNAIGGSVNSSASVSATSPTTNSSIPDVSTTGVSQVSTISGIPVGATITKVDVTFTLNHGYLQDAEVVLTAPNGKVIALAADQGPTTTGVYSNVVITSDPNAAVLSTTATPITGTYKANATASGSLIAGSSFGANLTQTFSDLFTVPNGAWTVTAYDDAAIISGTLNSSSVTVYYTYNSSPSIEWTASAGNLYTSAAAASVNDGVNGLIGSGSFSTVYAKPSSPSTTVTYTATANNGGCTSVGSSTVTITPLPSFTVSPITICNGQTGTLTAVSSGSNSYSWSPVGGGATLAGNPRNVSPIVTTTYNVTATSNDTTPACQSTQQVTVTVNQPGTIVSATDSRTVSPGQDTTFEVVTTGTVTYQWQVNDNINGWVNIDAVNPNYSGENTDILTVTNITLAFDTFQYRCLVTGLAPCATLTPLVGVLNVTNTGFLTQPSSVNLCGATSTSFTIATTGDEPYNIQWQVSTDDGASYTDIVDGFDATTGLTFDVAAPDDLNAKTLNVSGITVTNNGYRFKCQLDFFLDSNVATLTVNVPVSFAQDLATAPINLCKVNTTTNLTIITQGNVSNLVWKYATSATGPWNTLGSLPAGTTYDATNPSANNYNLAVTTSASTPVGSYFYKAFITGAGSGLDKCPDVESSAANIVINQPTVTVSPTSAIYCSPGTGVTLTTGGAATYSWSPNNGSLDTVTGSTVVATPSTNTTYTVTGTDVFGCTNSATTTVNVGATITVAATNATALSCPGSTVQLNSVVTQVVPNIVSLINPAVEGGFESGATFPLNGWTVVNGTNNNWFVGSAAGTQSGTNAAYVGTNNIATANASVNHFYRDIAIPAGMTDISLSFFLKMAIVDSTFDYLYVYTTTTSRTPVAGTTPTTGYTQVYSNTTTAYANYTQQSVTLPNSLSGTTVRLVFTYKSDGASPFSAPAVDNISLSGNALGNITYAWTSTPSGFTSSIQNPTATPSSATTYNVTATSASGCTATSSVLVNVQTASPTITLQPTAATTSCQGGSASFSVSATSTTAMTYQWRKNGVNLVNGTGISGATSSTLSLTGLTLASAGNYDVVVSTCTSLSTTSTEAVLSINPLPTASISGTTSLCQNATAPSVTFTGSAGTAPYTFTYKLNGGSNQTITTTSGNSVSLTIPTNTVGSYIYTLVSVQDSSTTGCSQTQSGTATVTINALPAAPVLSSNSPVCESAQLNLTAAVAPQQGYSLFNNSGVSFVDIETTGTSIGTLTDDNENNITIPSFTFNGTAYTTARVGTNGAIVFGSTTNDISATNAALPNASNTAGNVLLAPYWDDLDVQTSPTIKTQTVGNLFIIQFTNITHNDFTTGGITFQVQLNLTNGQIHFVYPDVIFGNTSYDSGASATIGIQYSSSSALQVSSNSAALTNGQSITFIPASYSFAWTGPNGFTSSVQNPSIANVSTAAIGTYTLELTNTNGCKSSATVSAIVNPLPTASISGTVTLCRNSASPTVTFTGANGTAPYTFTYKVNGGANQTIVSIGNTATLTAQTTSAGVFTYTLVSVQDSSSTACSQLQTGTATVTIVDNLTYYRDADNDGYGNAAISIISCNASEPGYVTNNTDCNDSVAAINPSAPEINFNSIDENCNNNLFDGHAPVVVNVTTPSGALAAMTTPITCSIATNTSPYSGASVIHKFRVTRTSPAAAPVEFERASRTFAISELSIAAYSATYEVQATAIVNGEEQPYNGNTATFTTPAAPVIPLVSQVVTTQCNQTLATINSYIYANNSTMYNNAQIVDFEVERYENNVLTHTQVYSTNVPYFRLSSLSMPVTYGTLYKVRVRYGYNSYGSEIRSDYSTQCDVTTPSMPLVQVVSSQCGQELASINAYVYSTVGIGSANLYEFRVTRILNVDDAPVTVTQETIQRIVPYFRLTMLTNLYIGLGKEYSIDVRYRVNSYGTQQWSDWSQTACSVYTPGFPTTGVVDAQCNLLDFTPAMNQYIYADVVTGATQYRFRLELFDEMSATPAVPIYSEFVDSPANYVRLNQFTGLLPQTTYVIKVSVQMNGEFGPYGKDCAVTTPAFAAKSTPAMVGSEFEATVYPNPFTTSFSIALETSSESTVGIKVYDMVGRLVDQRTASVTELKKGFLGDQYPSGVYNVIITQDEVVKTLRIVKR</sequence>
<protein>
    <recommendedName>
        <fullName evidence="10">T9SS type A sorting domain-containing protein</fullName>
    </recommendedName>
</protein>
<feature type="domain" description="P/Homo B" evidence="7">
    <location>
        <begin position="2940"/>
        <end position="3114"/>
    </location>
</feature>
<evidence type="ECO:0000256" key="3">
    <source>
        <dbReference type="ARBA" id="ARBA00022801"/>
    </source>
</evidence>
<dbReference type="EMBL" id="JABEVX010000008">
    <property type="protein sequence ID" value="NNT72878.1"/>
    <property type="molecule type" value="Genomic_DNA"/>
</dbReference>
<dbReference type="InterPro" id="IPR022409">
    <property type="entry name" value="PKD/Chitinase_dom"/>
</dbReference>
<dbReference type="SUPFAM" id="SSF48726">
    <property type="entry name" value="Immunoglobulin"/>
    <property type="match status" value="1"/>
</dbReference>
<dbReference type="SUPFAM" id="SSF49785">
    <property type="entry name" value="Galactose-binding domain-like"/>
    <property type="match status" value="1"/>
</dbReference>
<dbReference type="RefSeq" id="WP_171223040.1">
    <property type="nucleotide sequence ID" value="NZ_CP121446.1"/>
</dbReference>
<evidence type="ECO:0000256" key="2">
    <source>
        <dbReference type="ARBA" id="ARBA00022729"/>
    </source>
</evidence>
<dbReference type="SUPFAM" id="SSF49265">
    <property type="entry name" value="Fibronectin type III"/>
    <property type="match status" value="1"/>
</dbReference>
<dbReference type="InterPro" id="IPR008979">
    <property type="entry name" value="Galactose-bd-like_sf"/>
</dbReference>
<organism evidence="8 9">
    <name type="scientific">Flavobacterium rivulicola</name>
    <dbReference type="NCBI Taxonomy" id="2732161"/>
    <lineage>
        <taxon>Bacteria</taxon>
        <taxon>Pseudomonadati</taxon>
        <taxon>Bacteroidota</taxon>
        <taxon>Flavobacteriia</taxon>
        <taxon>Flavobacteriales</taxon>
        <taxon>Flavobacteriaceae</taxon>
        <taxon>Flavobacterium</taxon>
    </lineage>
</organism>
<dbReference type="Pfam" id="PF14873">
    <property type="entry name" value="BNR_assoc_N"/>
    <property type="match status" value="1"/>
</dbReference>
<dbReference type="PROSITE" id="PS51829">
    <property type="entry name" value="P_HOMO_B"/>
    <property type="match status" value="1"/>
</dbReference>
<feature type="region of interest" description="Disordered" evidence="4">
    <location>
        <begin position="2942"/>
        <end position="2963"/>
    </location>
</feature>
<keyword evidence="1" id="KW-0645">Protease</keyword>
<dbReference type="InterPro" id="IPR029456">
    <property type="entry name" value="Sialidase_N"/>
</dbReference>
<comment type="caution">
    <text evidence="8">The sequence shown here is derived from an EMBL/GenBank/DDBJ whole genome shotgun (WGS) entry which is preliminary data.</text>
</comment>
<dbReference type="InterPro" id="IPR013783">
    <property type="entry name" value="Ig-like_fold"/>
</dbReference>
<dbReference type="GO" id="GO:0006508">
    <property type="term" value="P:proteolysis"/>
    <property type="evidence" value="ECO:0007669"/>
    <property type="project" value="UniProtKB-KW"/>
</dbReference>
<gene>
    <name evidence="8" type="ORF">HKT18_11680</name>
</gene>
<dbReference type="InterPro" id="IPR002884">
    <property type="entry name" value="P_dom"/>
</dbReference>
<evidence type="ECO:0000259" key="6">
    <source>
        <dbReference type="PROSITE" id="PS50853"/>
    </source>
</evidence>
<feature type="compositionally biased region" description="Low complexity" evidence="4">
    <location>
        <begin position="2942"/>
        <end position="2956"/>
    </location>
</feature>
<dbReference type="Pfam" id="PF18962">
    <property type="entry name" value="Por_Secre_tail"/>
    <property type="match status" value="1"/>
</dbReference>
<dbReference type="Proteomes" id="UP000536509">
    <property type="component" value="Unassembled WGS sequence"/>
</dbReference>
<evidence type="ECO:0000313" key="9">
    <source>
        <dbReference type="Proteomes" id="UP000536509"/>
    </source>
</evidence>
<evidence type="ECO:0000259" key="7">
    <source>
        <dbReference type="PROSITE" id="PS51829"/>
    </source>
</evidence>
<dbReference type="GO" id="GO:0004252">
    <property type="term" value="F:serine-type endopeptidase activity"/>
    <property type="evidence" value="ECO:0007669"/>
    <property type="project" value="InterPro"/>
</dbReference>
<accession>A0A7Y3RAE6</accession>
<dbReference type="InterPro" id="IPR026444">
    <property type="entry name" value="Secre_tail"/>
</dbReference>
<evidence type="ECO:0000313" key="8">
    <source>
        <dbReference type="EMBL" id="NNT72878.1"/>
    </source>
</evidence>
<dbReference type="InterPro" id="IPR006626">
    <property type="entry name" value="PbH1"/>
</dbReference>
<dbReference type="PROSITE" id="PS50853">
    <property type="entry name" value="FN3"/>
    <property type="match status" value="1"/>
</dbReference>
<dbReference type="Gene3D" id="2.60.40.10">
    <property type="entry name" value="Immunoglobulins"/>
    <property type="match status" value="1"/>
</dbReference>
<keyword evidence="2" id="KW-0732">Signal</keyword>
<dbReference type="Gene3D" id="2.60.40.1290">
    <property type="match status" value="2"/>
</dbReference>
<dbReference type="PROSITE" id="PS50835">
    <property type="entry name" value="IG_LIKE"/>
    <property type="match status" value="1"/>
</dbReference>
<dbReference type="InterPro" id="IPR036116">
    <property type="entry name" value="FN3_sf"/>
</dbReference>
<evidence type="ECO:0000259" key="5">
    <source>
        <dbReference type="PROSITE" id="PS50835"/>
    </source>
</evidence>
<evidence type="ECO:0008006" key="10">
    <source>
        <dbReference type="Google" id="ProtNLM"/>
    </source>
</evidence>
<keyword evidence="9" id="KW-1185">Reference proteome</keyword>
<dbReference type="InterPro" id="IPR007110">
    <property type="entry name" value="Ig-like_dom"/>
</dbReference>
<keyword evidence="3" id="KW-0378">Hydrolase</keyword>
<dbReference type="SMART" id="SM00089">
    <property type="entry name" value="PKD"/>
    <property type="match status" value="3"/>
</dbReference>
<dbReference type="InterPro" id="IPR036179">
    <property type="entry name" value="Ig-like_dom_sf"/>
</dbReference>
<evidence type="ECO:0000256" key="1">
    <source>
        <dbReference type="ARBA" id="ARBA00022670"/>
    </source>
</evidence>
<reference evidence="8 9" key="1">
    <citation type="submission" date="2020-05" db="EMBL/GenBank/DDBJ databases">
        <title>Draft genome of Flavobacterium sp. IMCC34852.</title>
        <authorList>
            <person name="Song J."/>
            <person name="Cho J.-C."/>
        </authorList>
    </citation>
    <scope>NUCLEOTIDE SEQUENCE [LARGE SCALE GENOMIC DNA]</scope>
    <source>
        <strain evidence="8 9">IMCC34852</strain>
    </source>
</reference>
<dbReference type="InterPro" id="IPR003961">
    <property type="entry name" value="FN3_dom"/>
</dbReference>